<organism evidence="1 2">
    <name type="scientific">Macroventuria anomochaeta</name>
    <dbReference type="NCBI Taxonomy" id="301207"/>
    <lineage>
        <taxon>Eukaryota</taxon>
        <taxon>Fungi</taxon>
        <taxon>Dikarya</taxon>
        <taxon>Ascomycota</taxon>
        <taxon>Pezizomycotina</taxon>
        <taxon>Dothideomycetes</taxon>
        <taxon>Pleosporomycetidae</taxon>
        <taxon>Pleosporales</taxon>
        <taxon>Pleosporineae</taxon>
        <taxon>Didymellaceae</taxon>
        <taxon>Macroventuria</taxon>
    </lineage>
</organism>
<evidence type="ECO:0000313" key="2">
    <source>
        <dbReference type="Proteomes" id="UP000799754"/>
    </source>
</evidence>
<name>A0ACB6RLL7_9PLEO</name>
<protein>
    <submittedName>
        <fullName evidence="1">Uncharacterized protein</fullName>
    </submittedName>
</protein>
<keyword evidence="2" id="KW-1185">Reference proteome</keyword>
<evidence type="ECO:0000313" key="1">
    <source>
        <dbReference type="EMBL" id="KAF2622911.1"/>
    </source>
</evidence>
<sequence>MHDAAERPIDESGFTICNTLSSPCVAYSRVGGYIALMSAGSRVCADRTMSLRFVCLLAAVAATRCLYRRHALPRCVPGACHDKGNFVPRTCFQGCGIAAGPRPRVINRRSPRIERFFGWDFSDGNEWISEKVDILAFRSSRLGFWCIPFVPL</sequence>
<reference evidence="1" key="1">
    <citation type="journal article" date="2020" name="Stud. Mycol.">
        <title>101 Dothideomycetes genomes: a test case for predicting lifestyles and emergence of pathogens.</title>
        <authorList>
            <person name="Haridas S."/>
            <person name="Albert R."/>
            <person name="Binder M."/>
            <person name="Bloem J."/>
            <person name="Labutti K."/>
            <person name="Salamov A."/>
            <person name="Andreopoulos B."/>
            <person name="Baker S."/>
            <person name="Barry K."/>
            <person name="Bills G."/>
            <person name="Bluhm B."/>
            <person name="Cannon C."/>
            <person name="Castanera R."/>
            <person name="Culley D."/>
            <person name="Daum C."/>
            <person name="Ezra D."/>
            <person name="Gonzalez J."/>
            <person name="Henrissat B."/>
            <person name="Kuo A."/>
            <person name="Liang C."/>
            <person name="Lipzen A."/>
            <person name="Lutzoni F."/>
            <person name="Magnuson J."/>
            <person name="Mondo S."/>
            <person name="Nolan M."/>
            <person name="Ohm R."/>
            <person name="Pangilinan J."/>
            <person name="Park H.-J."/>
            <person name="Ramirez L."/>
            <person name="Alfaro M."/>
            <person name="Sun H."/>
            <person name="Tritt A."/>
            <person name="Yoshinaga Y."/>
            <person name="Zwiers L.-H."/>
            <person name="Turgeon B."/>
            <person name="Goodwin S."/>
            <person name="Spatafora J."/>
            <person name="Crous P."/>
            <person name="Grigoriev I."/>
        </authorList>
    </citation>
    <scope>NUCLEOTIDE SEQUENCE</scope>
    <source>
        <strain evidence="1">CBS 525.71</strain>
    </source>
</reference>
<gene>
    <name evidence="1" type="ORF">BU25DRAFT_414901</name>
</gene>
<dbReference type="Proteomes" id="UP000799754">
    <property type="component" value="Unassembled WGS sequence"/>
</dbReference>
<dbReference type="EMBL" id="MU006741">
    <property type="protein sequence ID" value="KAF2622911.1"/>
    <property type="molecule type" value="Genomic_DNA"/>
</dbReference>
<proteinExistence type="predicted"/>
<accession>A0ACB6RLL7</accession>
<comment type="caution">
    <text evidence="1">The sequence shown here is derived from an EMBL/GenBank/DDBJ whole genome shotgun (WGS) entry which is preliminary data.</text>
</comment>